<protein>
    <recommendedName>
        <fullName evidence="5">DUF5666 domain-containing protein</fullName>
    </recommendedName>
</protein>
<keyword evidence="2" id="KW-0812">Transmembrane</keyword>
<comment type="caution">
    <text evidence="3">The sequence shown here is derived from an EMBL/GenBank/DDBJ whole genome shotgun (WGS) entry which is preliminary data.</text>
</comment>
<reference evidence="3" key="2">
    <citation type="journal article" date="2022" name="BMC Genomics">
        <title>Comparative genome analysis of mycobacteria focusing on tRNA and non-coding RNA.</title>
        <authorList>
            <person name="Behra P.R.K."/>
            <person name="Pettersson B.M.F."/>
            <person name="Ramesh M."/>
            <person name="Das S."/>
            <person name="Dasgupta S."/>
            <person name="Kirsebom L.A."/>
        </authorList>
    </citation>
    <scope>NUCLEOTIDE SEQUENCE</scope>
    <source>
        <strain evidence="3">CCUG 55640</strain>
    </source>
</reference>
<gene>
    <name evidence="3" type="ORF">H7K38_05030</name>
</gene>
<keyword evidence="2" id="KW-0472">Membrane</keyword>
<reference evidence="3" key="1">
    <citation type="submission" date="2020-07" db="EMBL/GenBank/DDBJ databases">
        <authorList>
            <person name="Pettersson B.M.F."/>
            <person name="Behra P.R.K."/>
            <person name="Ramesh M."/>
            <person name="Das S."/>
            <person name="Dasgupta S."/>
            <person name="Kirsebom L.A."/>
        </authorList>
    </citation>
    <scope>NUCLEOTIDE SEQUENCE</scope>
    <source>
        <strain evidence="3">CCUG 55640</strain>
    </source>
</reference>
<evidence type="ECO:0000313" key="3">
    <source>
        <dbReference type="EMBL" id="MCV7378016.1"/>
    </source>
</evidence>
<feature type="region of interest" description="Disordered" evidence="1">
    <location>
        <begin position="1"/>
        <end position="22"/>
    </location>
</feature>
<evidence type="ECO:0000256" key="1">
    <source>
        <dbReference type="SAM" id="MobiDB-lite"/>
    </source>
</evidence>
<feature type="transmembrane region" description="Helical" evidence="2">
    <location>
        <begin position="26"/>
        <end position="50"/>
    </location>
</feature>
<accession>A0AA41XKJ4</accession>
<name>A0AA41XKJ4_9MYCO</name>
<proteinExistence type="predicted"/>
<dbReference type="Proteomes" id="UP001141650">
    <property type="component" value="Unassembled WGS sequence"/>
</dbReference>
<evidence type="ECO:0000313" key="4">
    <source>
        <dbReference type="Proteomes" id="UP001141650"/>
    </source>
</evidence>
<keyword evidence="2" id="KW-1133">Transmembrane helix</keyword>
<evidence type="ECO:0000256" key="2">
    <source>
        <dbReference type="SAM" id="Phobius"/>
    </source>
</evidence>
<evidence type="ECO:0008006" key="5">
    <source>
        <dbReference type="Google" id="ProtNLM"/>
    </source>
</evidence>
<dbReference type="AlphaFoldDB" id="A0AA41XKJ4"/>
<dbReference type="EMBL" id="JACKVH010000012">
    <property type="protein sequence ID" value="MCV7378016.1"/>
    <property type="molecule type" value="Genomic_DNA"/>
</dbReference>
<feature type="compositionally biased region" description="Polar residues" evidence="1">
    <location>
        <begin position="10"/>
        <end position="19"/>
    </location>
</feature>
<organism evidence="3 4">
    <name type="scientific">Mycobacterium alsense</name>
    <dbReference type="NCBI Taxonomy" id="324058"/>
    <lineage>
        <taxon>Bacteria</taxon>
        <taxon>Bacillati</taxon>
        <taxon>Actinomycetota</taxon>
        <taxon>Actinomycetes</taxon>
        <taxon>Mycobacteriales</taxon>
        <taxon>Mycobacteriaceae</taxon>
        <taxon>Mycobacterium</taxon>
    </lineage>
</organism>
<sequence length="169" mass="17440">MDAKHCMSEPSGQRRSPTGRSARRTISAAAAACDIAFTALLCTAILAALLTNSTPEKRTVAGTLEPTPASQPVRQQGKIVAVSADSVTARSANGYTQTYLVTPNTAFITRNGIQRATASAHFAINDRVDIVGTIRNGTATATAVADRDMTEGAGPPMDAVVAQSVGATH</sequence>